<protein>
    <submittedName>
        <fullName evidence="1">Uncharacterized protein</fullName>
    </submittedName>
</protein>
<gene>
    <name evidence="1" type="ORF">EZS27_027893</name>
</gene>
<dbReference type="EMBL" id="SNRY01003010">
    <property type="protein sequence ID" value="KAA6322580.1"/>
    <property type="molecule type" value="Genomic_DNA"/>
</dbReference>
<comment type="caution">
    <text evidence="1">The sequence shown here is derived from an EMBL/GenBank/DDBJ whole genome shotgun (WGS) entry which is preliminary data.</text>
</comment>
<organism evidence="1">
    <name type="scientific">termite gut metagenome</name>
    <dbReference type="NCBI Taxonomy" id="433724"/>
    <lineage>
        <taxon>unclassified sequences</taxon>
        <taxon>metagenomes</taxon>
        <taxon>organismal metagenomes</taxon>
    </lineage>
</organism>
<dbReference type="InterPro" id="IPR024269">
    <property type="entry name" value="DUF3791"/>
</dbReference>
<name>A0A5J4QNS8_9ZZZZ</name>
<sequence length="77" mass="9167">MVTKLDKQTSDKVSFITFIIPEFASAYKMNIQDAYFYLKKYGGMDYLNECWWALHTDNPFWAVRDMFQVCRSNGGYR</sequence>
<dbReference type="AlphaFoldDB" id="A0A5J4QNS8"/>
<evidence type="ECO:0000313" key="1">
    <source>
        <dbReference type="EMBL" id="KAA6322580.1"/>
    </source>
</evidence>
<proteinExistence type="predicted"/>
<reference evidence="1" key="1">
    <citation type="submission" date="2019-03" db="EMBL/GenBank/DDBJ databases">
        <title>Single cell metagenomics reveals metabolic interactions within the superorganism composed of flagellate Streblomastix strix and complex community of Bacteroidetes bacteria on its surface.</title>
        <authorList>
            <person name="Treitli S.C."/>
            <person name="Kolisko M."/>
            <person name="Husnik F."/>
            <person name="Keeling P."/>
            <person name="Hampl V."/>
        </authorList>
    </citation>
    <scope>NUCLEOTIDE SEQUENCE</scope>
    <source>
        <strain evidence="1">STM</strain>
    </source>
</reference>
<accession>A0A5J4QNS8</accession>
<dbReference type="Pfam" id="PF12668">
    <property type="entry name" value="DUF3791"/>
    <property type="match status" value="1"/>
</dbReference>